<protein>
    <submittedName>
        <fullName evidence="2">Hypothetical periplasmic protein</fullName>
    </submittedName>
</protein>
<gene>
    <name evidence="2" type="ordered locus">zobellia_943</name>
</gene>
<dbReference type="EMBL" id="FP476056">
    <property type="protein sequence ID" value="CAZ95001.1"/>
    <property type="molecule type" value="Genomic_DNA"/>
</dbReference>
<dbReference type="HOGENOM" id="CLU_789749_0_0_10"/>
<evidence type="ECO:0000313" key="2">
    <source>
        <dbReference type="EMBL" id="CAZ95001.1"/>
    </source>
</evidence>
<dbReference type="Gene3D" id="2.130.10.10">
    <property type="entry name" value="YVTN repeat-like/Quinoprotein amine dehydrogenase"/>
    <property type="match status" value="1"/>
</dbReference>
<dbReference type="Proteomes" id="UP000008898">
    <property type="component" value="Chromosome"/>
</dbReference>
<feature type="signal peptide" evidence="1">
    <location>
        <begin position="1"/>
        <end position="24"/>
    </location>
</feature>
<dbReference type="AlphaFoldDB" id="G0LA28"/>
<organism evidence="2 3">
    <name type="scientific">Zobellia galactanivorans (strain DSM 12802 / CCUG 47099 / CIP 106680 / NCIMB 13871 / Dsij)</name>
    <dbReference type="NCBI Taxonomy" id="63186"/>
    <lineage>
        <taxon>Bacteria</taxon>
        <taxon>Pseudomonadati</taxon>
        <taxon>Bacteroidota</taxon>
        <taxon>Flavobacteriia</taxon>
        <taxon>Flavobacteriales</taxon>
        <taxon>Flavobacteriaceae</taxon>
        <taxon>Zobellia</taxon>
    </lineage>
</organism>
<dbReference type="OrthoDB" id="1173926at2"/>
<accession>G0LA28</accession>
<dbReference type="SUPFAM" id="SSF75011">
    <property type="entry name" value="3-carboxy-cis,cis-mucoante lactonizing enzyme"/>
    <property type="match status" value="1"/>
</dbReference>
<sequence length="351" mass="39264">MKITKVYTAVLALTSLLFINCSKGDDDNGGNPPVQETPTIEGTWKVVTNNYFDDSKYFIINEDNTLHILYEDNLGFKGAQNANYTNNEEELQLTINFGYASLLANYTVSSDDLVLNFPDGSISLTKETTALDPDNWIKKLKIINEGDAPWTESIDIAWNGSQLVIGNGYEAEAIGLVNPETFALEGTIATTRSAFAVEIENYDDEEKYIFQSDNGNNKFHMYDLADNTHEDESLPLGSWIHGLASIDHQTIWASSNNEDSIYLYDYDSKTILQTIDLEEKSPNGLDYQAGYLYICASGQLYKCDVSDGFEVIESYTLPDYSITGIAYDGSYFWVYAEKNSEGKLVQLDLSI</sequence>
<dbReference type="KEGG" id="zga:ZOBELLIA_943"/>
<evidence type="ECO:0000256" key="1">
    <source>
        <dbReference type="SAM" id="SignalP"/>
    </source>
</evidence>
<reference evidence="2 3" key="2">
    <citation type="journal article" date="2012" name="Environ. Microbiol.">
        <title>Characterization of the first alginolytic operons in a marine bacterium: from their emergence in marine Flavobacteriia to their independent transfers to marine Proteobacteria and human gut Bacteroides.</title>
        <authorList>
            <person name="Thomas F."/>
            <person name="Barbeyron T."/>
            <person name="Tonon T."/>
            <person name="Genicot S."/>
            <person name="Czjzek M."/>
            <person name="Michel G."/>
        </authorList>
    </citation>
    <scope>NUCLEOTIDE SEQUENCE [LARGE SCALE GENOMIC DNA]</scope>
    <source>
        <strain evidence="3">DSM 12802 / CCUG 47099 / CIP 106680 / NCIMB 13871 / Dsij</strain>
    </source>
</reference>
<feature type="chain" id="PRO_5003402298" evidence="1">
    <location>
        <begin position="25"/>
        <end position="351"/>
    </location>
</feature>
<name>G0LA28_ZOBGA</name>
<reference evidence="3" key="1">
    <citation type="submission" date="2009-07" db="EMBL/GenBank/DDBJ databases">
        <title>Complete genome sequence of Zobellia galactanivorans Dsij.</title>
        <authorList>
            <consortium name="Genoscope - CEA"/>
        </authorList>
    </citation>
    <scope>NUCLEOTIDE SEQUENCE [LARGE SCALE GENOMIC DNA]</scope>
    <source>
        <strain evidence="3">DSM 12802 / CCUG 47099 / CIP 106680 / NCIMB 13871 / Dsij</strain>
    </source>
</reference>
<dbReference type="STRING" id="63186.ZOBELLIA_943"/>
<keyword evidence="3" id="KW-1185">Reference proteome</keyword>
<proteinExistence type="predicted"/>
<keyword evidence="1" id="KW-0732">Signal</keyword>
<dbReference type="RefSeq" id="WP_013992313.1">
    <property type="nucleotide sequence ID" value="NC_015844.1"/>
</dbReference>
<evidence type="ECO:0000313" key="3">
    <source>
        <dbReference type="Proteomes" id="UP000008898"/>
    </source>
</evidence>
<dbReference type="InterPro" id="IPR015943">
    <property type="entry name" value="WD40/YVTN_repeat-like_dom_sf"/>
</dbReference>